<feature type="transmembrane region" description="Helical" evidence="2">
    <location>
        <begin position="192"/>
        <end position="214"/>
    </location>
</feature>
<feature type="transmembrane region" description="Helical" evidence="2">
    <location>
        <begin position="34"/>
        <end position="57"/>
    </location>
</feature>
<reference evidence="3 4" key="1">
    <citation type="submission" date="2013-09" db="EMBL/GenBank/DDBJ databases">
        <title>High correlation between genotypes and phenotypes of environmental bacteria Comamonas testosteroni strains.</title>
        <authorList>
            <person name="Liu L."/>
            <person name="Zhu W."/>
            <person name="Xia X."/>
            <person name="Xu B."/>
            <person name="Luo M."/>
            <person name="Wang G."/>
        </authorList>
    </citation>
    <scope>NUCLEOTIDE SEQUENCE [LARGE SCALE GENOMIC DNA]</scope>
    <source>
        <strain evidence="3 4">JL40</strain>
    </source>
</reference>
<proteinExistence type="predicted"/>
<sequence length="463" mass="49174">MAILVYGGLILLAFFVQLGSMPDLDLAGATATFAAVAVIGLLVVTVLGISTIVAGLATRSLTPDVPNLANGWSLGFLAAPGGVFIIGTAVNVSFDTKGFEPAFWLGLALLLVLPASFFSWLIPFAQQKTRALRADPASKNVCWIQLLLTTRSVPQVSVVSENSVPDTASNVASTESSNSTTRTQILSLGGDYLVYLMCCFMWFVSSAFTAFITYDSWARQGSAGVREGGALAMWGIASILLNILLVKVVKKMLVLACIALGGAAVLILTILTASWFAIPVSVVRNLGLGEIPVGVVVTAEGCDTFNKAARGQKVCQMSADEKLGWVCPVVLKSRIGAPMVFELASFGDDGNWPIQPFEIDKKAPGGGSKRDLYYPRIQVAKSEVKSWPSITSFKPDPNKKTGATSAQDNSKNSNPRPLVSYLNRSAAAETDAQRQWLLTQCGAATKADVPKSEASKKPKTTQR</sequence>
<feature type="transmembrane region" description="Helical" evidence="2">
    <location>
        <begin position="253"/>
        <end position="278"/>
    </location>
</feature>
<feature type="compositionally biased region" description="Polar residues" evidence="1">
    <location>
        <begin position="401"/>
        <end position="415"/>
    </location>
</feature>
<evidence type="ECO:0000313" key="4">
    <source>
        <dbReference type="Proteomes" id="UP000029553"/>
    </source>
</evidence>
<feature type="transmembrane region" description="Helical" evidence="2">
    <location>
        <begin position="229"/>
        <end position="246"/>
    </location>
</feature>
<keyword evidence="2" id="KW-0472">Membrane</keyword>
<feature type="transmembrane region" description="Helical" evidence="2">
    <location>
        <begin position="102"/>
        <end position="123"/>
    </location>
</feature>
<protein>
    <submittedName>
        <fullName evidence="3">Uncharacterized protein</fullName>
    </submittedName>
</protein>
<keyword evidence="2" id="KW-0812">Transmembrane</keyword>
<feature type="transmembrane region" description="Helical" evidence="2">
    <location>
        <begin position="69"/>
        <end position="90"/>
    </location>
</feature>
<dbReference type="Proteomes" id="UP000029553">
    <property type="component" value="Unassembled WGS sequence"/>
</dbReference>
<dbReference type="EMBL" id="AWOR01000049">
    <property type="protein sequence ID" value="KGH28530.1"/>
    <property type="molecule type" value="Genomic_DNA"/>
</dbReference>
<evidence type="ECO:0000313" key="3">
    <source>
        <dbReference type="EMBL" id="KGH28530.1"/>
    </source>
</evidence>
<name>A0A096GTR6_COMTE</name>
<evidence type="ECO:0000256" key="2">
    <source>
        <dbReference type="SAM" id="Phobius"/>
    </source>
</evidence>
<gene>
    <name evidence="3" type="ORF">P353_15155</name>
</gene>
<keyword evidence="2" id="KW-1133">Transmembrane helix</keyword>
<feature type="region of interest" description="Disordered" evidence="1">
    <location>
        <begin position="442"/>
        <end position="463"/>
    </location>
</feature>
<dbReference type="AlphaFoldDB" id="A0A096GTR6"/>
<comment type="caution">
    <text evidence="3">The sequence shown here is derived from an EMBL/GenBank/DDBJ whole genome shotgun (WGS) entry which is preliminary data.</text>
</comment>
<feature type="region of interest" description="Disordered" evidence="1">
    <location>
        <begin position="388"/>
        <end position="420"/>
    </location>
</feature>
<accession>A0A096GTR6</accession>
<organism evidence="3 4">
    <name type="scientific">Comamonas testosteroni</name>
    <name type="common">Pseudomonas testosteroni</name>
    <dbReference type="NCBI Taxonomy" id="285"/>
    <lineage>
        <taxon>Bacteria</taxon>
        <taxon>Pseudomonadati</taxon>
        <taxon>Pseudomonadota</taxon>
        <taxon>Betaproteobacteria</taxon>
        <taxon>Burkholderiales</taxon>
        <taxon>Comamonadaceae</taxon>
        <taxon>Comamonas</taxon>
    </lineage>
</organism>
<evidence type="ECO:0000256" key="1">
    <source>
        <dbReference type="SAM" id="MobiDB-lite"/>
    </source>
</evidence>